<gene>
    <name evidence="1" type="ORF">HYN43_022760</name>
</gene>
<name>A0A494VQT5_9SPHI</name>
<protein>
    <submittedName>
        <fullName evidence="1">Uncharacterized protein</fullName>
    </submittedName>
</protein>
<evidence type="ECO:0000313" key="1">
    <source>
        <dbReference type="EMBL" id="AYL97937.1"/>
    </source>
</evidence>
<dbReference type="KEGG" id="muh:HYN43_022760"/>
<sequence length="210" mass="23638">MTFASCKKGELSGNYGEDNGCINRVKRDYSDSNKTELAAAVSLLQKNNISLNGLVITRVILNDSITTNGPLTIYQHVVASEESKGLPIFNSGMGYHFRDGTYYLLSGRRYGTLNLDTKASATLPQIRKIFIDAFNKDGYKDGHVDASSCVRAEFGYYNLAQDTPDQPHFVKAWKITFNNWDYPEAYIQDDNRKLLSYFNGIMTVVNANKW</sequence>
<dbReference type="EMBL" id="CP032869">
    <property type="protein sequence ID" value="AYL97937.1"/>
    <property type="molecule type" value="Genomic_DNA"/>
</dbReference>
<dbReference type="OrthoDB" id="657111at2"/>
<dbReference type="AlphaFoldDB" id="A0A494VQT5"/>
<dbReference type="Proteomes" id="UP000270046">
    <property type="component" value="Chromosome"/>
</dbReference>
<accession>A0A494VQT5</accession>
<proteinExistence type="predicted"/>
<evidence type="ECO:0000313" key="2">
    <source>
        <dbReference type="Proteomes" id="UP000270046"/>
    </source>
</evidence>
<reference evidence="1 2" key="1">
    <citation type="submission" date="2018-10" db="EMBL/GenBank/DDBJ databases">
        <title>Genome sequencing of Mucilaginibacter sp. HYN0043.</title>
        <authorList>
            <person name="Kim M."/>
            <person name="Yi H."/>
        </authorList>
    </citation>
    <scope>NUCLEOTIDE SEQUENCE [LARGE SCALE GENOMIC DNA]</scope>
    <source>
        <strain evidence="1 2">HYN0043</strain>
    </source>
</reference>
<organism evidence="1 2">
    <name type="scientific">Mucilaginibacter celer</name>
    <dbReference type="NCBI Taxonomy" id="2305508"/>
    <lineage>
        <taxon>Bacteria</taxon>
        <taxon>Pseudomonadati</taxon>
        <taxon>Bacteroidota</taxon>
        <taxon>Sphingobacteriia</taxon>
        <taxon>Sphingobacteriales</taxon>
        <taxon>Sphingobacteriaceae</taxon>
        <taxon>Mucilaginibacter</taxon>
    </lineage>
</organism>
<keyword evidence="2" id="KW-1185">Reference proteome</keyword>